<dbReference type="EMBL" id="SPHZ02000002">
    <property type="protein sequence ID" value="KAF0929706.1"/>
    <property type="molecule type" value="Genomic_DNA"/>
</dbReference>
<evidence type="ECO:0000256" key="1">
    <source>
        <dbReference type="SAM" id="MobiDB-lite"/>
    </source>
</evidence>
<dbReference type="AlphaFoldDB" id="A0A6G1EYJ5"/>
<comment type="caution">
    <text evidence="2">The sequence shown here is derived from an EMBL/GenBank/DDBJ whole genome shotgun (WGS) entry which is preliminary data.</text>
</comment>
<evidence type="ECO:0000313" key="2">
    <source>
        <dbReference type="EMBL" id="KAF0929706.1"/>
    </source>
</evidence>
<evidence type="ECO:0000313" key="3">
    <source>
        <dbReference type="Proteomes" id="UP000479710"/>
    </source>
</evidence>
<accession>A0A6G1EYJ5</accession>
<keyword evidence="3" id="KW-1185">Reference proteome</keyword>
<protein>
    <submittedName>
        <fullName evidence="2">Uncharacterized protein</fullName>
    </submittedName>
</protein>
<feature type="compositionally biased region" description="Basic residues" evidence="1">
    <location>
        <begin position="30"/>
        <end position="43"/>
    </location>
</feature>
<dbReference type="Proteomes" id="UP000479710">
    <property type="component" value="Unassembled WGS sequence"/>
</dbReference>
<name>A0A6G1EYJ5_9ORYZ</name>
<proteinExistence type="predicted"/>
<gene>
    <name evidence="2" type="ORF">E2562_023053</name>
</gene>
<reference evidence="2 3" key="1">
    <citation type="submission" date="2019-11" db="EMBL/GenBank/DDBJ databases">
        <title>Whole genome sequence of Oryza granulata.</title>
        <authorList>
            <person name="Li W."/>
        </authorList>
    </citation>
    <scope>NUCLEOTIDE SEQUENCE [LARGE SCALE GENOMIC DNA]</scope>
    <source>
        <strain evidence="3">cv. Menghai</strain>
        <tissue evidence="2">Leaf</tissue>
    </source>
</reference>
<sequence>MDRRRRDNEQAVVRGDGSARRWRLTGDGRRPRRRQRCGSRRRWRDSEQAVVRGDSSARRRRLMGDARGEKVAVVGGDRGA</sequence>
<organism evidence="2 3">
    <name type="scientific">Oryza meyeriana var. granulata</name>
    <dbReference type="NCBI Taxonomy" id="110450"/>
    <lineage>
        <taxon>Eukaryota</taxon>
        <taxon>Viridiplantae</taxon>
        <taxon>Streptophyta</taxon>
        <taxon>Embryophyta</taxon>
        <taxon>Tracheophyta</taxon>
        <taxon>Spermatophyta</taxon>
        <taxon>Magnoliopsida</taxon>
        <taxon>Liliopsida</taxon>
        <taxon>Poales</taxon>
        <taxon>Poaceae</taxon>
        <taxon>BOP clade</taxon>
        <taxon>Oryzoideae</taxon>
        <taxon>Oryzeae</taxon>
        <taxon>Oryzinae</taxon>
        <taxon>Oryza</taxon>
        <taxon>Oryza meyeriana</taxon>
    </lineage>
</organism>
<feature type="region of interest" description="Disordered" evidence="1">
    <location>
        <begin position="1"/>
        <end position="59"/>
    </location>
</feature>